<protein>
    <recommendedName>
        <fullName evidence="2">GST N-terminal domain-containing protein</fullName>
    </recommendedName>
</protein>
<dbReference type="InterPro" id="IPR036249">
    <property type="entry name" value="Thioredoxin-like_sf"/>
</dbReference>
<name>A0AA39J3U4_9AGAR</name>
<reference evidence="3" key="1">
    <citation type="submission" date="2023-06" db="EMBL/GenBank/DDBJ databases">
        <authorList>
            <consortium name="Lawrence Berkeley National Laboratory"/>
            <person name="Ahrendt S."/>
            <person name="Sahu N."/>
            <person name="Indic B."/>
            <person name="Wong-Bajracharya J."/>
            <person name="Merenyi Z."/>
            <person name="Ke H.-M."/>
            <person name="Monk M."/>
            <person name="Kocsube S."/>
            <person name="Drula E."/>
            <person name="Lipzen A."/>
            <person name="Balint B."/>
            <person name="Henrissat B."/>
            <person name="Andreopoulos B."/>
            <person name="Martin F.M."/>
            <person name="Harder C.B."/>
            <person name="Rigling D."/>
            <person name="Ford K.L."/>
            <person name="Foster G.D."/>
            <person name="Pangilinan J."/>
            <person name="Papanicolaou A."/>
            <person name="Barry K."/>
            <person name="LaButti K."/>
            <person name="Viragh M."/>
            <person name="Koriabine M."/>
            <person name="Yan M."/>
            <person name="Riley R."/>
            <person name="Champramary S."/>
            <person name="Plett K.L."/>
            <person name="Tsai I.J."/>
            <person name="Slot J."/>
            <person name="Sipos G."/>
            <person name="Plett J."/>
            <person name="Nagy L.G."/>
            <person name="Grigoriev I.V."/>
        </authorList>
    </citation>
    <scope>NUCLEOTIDE SEQUENCE</scope>
    <source>
        <strain evidence="3">FPL87.14</strain>
    </source>
</reference>
<sequence length="336" mass="37553">MTRRATLVFPLPAVLLLPVTYAITLYDLPSKAAYSPGTDYQTVYVELPDVEALVRYQMSDHEVRIRSNFAEMTKTCLLDYSCQSLTQAEWRSLHSSSMITLYDLPSKAAYSPGIMITWRTRYALNLKNLLYQTVYVELPDIKALAKKIGAAPTSTKSDGVSPFYTIPILQDDSTGAVVSDSAAIAAYLDKTYPSSGPVLIPAGTMTLQLAFADAVNDAFNHLRSPLFYSDMVVKMNGRKAVYMRVKPMLEAPEGEEREKFWAMMGGTLGKMLEGRERSKEKNEQWKGITSWNDGDGENTLESFKPYEKIPQARTANTQFHSGILSTSMTRYFFAGI</sequence>
<evidence type="ECO:0000256" key="1">
    <source>
        <dbReference type="SAM" id="SignalP"/>
    </source>
</evidence>
<evidence type="ECO:0000259" key="2">
    <source>
        <dbReference type="PROSITE" id="PS50404"/>
    </source>
</evidence>
<accession>A0AA39J3U4</accession>
<dbReference type="EMBL" id="JAUEPT010000061">
    <property type="protein sequence ID" value="KAK0435621.1"/>
    <property type="molecule type" value="Genomic_DNA"/>
</dbReference>
<dbReference type="InterPro" id="IPR004045">
    <property type="entry name" value="Glutathione_S-Trfase_N"/>
</dbReference>
<dbReference type="AlphaFoldDB" id="A0AA39J3U4"/>
<keyword evidence="4" id="KW-1185">Reference proteome</keyword>
<comment type="caution">
    <text evidence="3">The sequence shown here is derived from an EMBL/GenBank/DDBJ whole genome shotgun (WGS) entry which is preliminary data.</text>
</comment>
<feature type="domain" description="GST N-terminal" evidence="2">
    <location>
        <begin position="104"/>
        <end position="196"/>
    </location>
</feature>
<evidence type="ECO:0000313" key="3">
    <source>
        <dbReference type="EMBL" id="KAK0435621.1"/>
    </source>
</evidence>
<dbReference type="Proteomes" id="UP001175226">
    <property type="component" value="Unassembled WGS sequence"/>
</dbReference>
<gene>
    <name evidence="3" type="ORF">EV421DRAFT_1740081</name>
</gene>
<keyword evidence="1" id="KW-0732">Signal</keyword>
<dbReference type="Gene3D" id="3.40.30.10">
    <property type="entry name" value="Glutaredoxin"/>
    <property type="match status" value="1"/>
</dbReference>
<dbReference type="PROSITE" id="PS50404">
    <property type="entry name" value="GST_NTER"/>
    <property type="match status" value="1"/>
</dbReference>
<feature type="signal peptide" evidence="1">
    <location>
        <begin position="1"/>
        <end position="22"/>
    </location>
</feature>
<dbReference type="SUPFAM" id="SSF52833">
    <property type="entry name" value="Thioredoxin-like"/>
    <property type="match status" value="1"/>
</dbReference>
<feature type="chain" id="PRO_5041333057" description="GST N-terminal domain-containing protein" evidence="1">
    <location>
        <begin position="23"/>
        <end position="336"/>
    </location>
</feature>
<organism evidence="3 4">
    <name type="scientific">Armillaria borealis</name>
    <dbReference type="NCBI Taxonomy" id="47425"/>
    <lineage>
        <taxon>Eukaryota</taxon>
        <taxon>Fungi</taxon>
        <taxon>Dikarya</taxon>
        <taxon>Basidiomycota</taxon>
        <taxon>Agaricomycotina</taxon>
        <taxon>Agaricomycetes</taxon>
        <taxon>Agaricomycetidae</taxon>
        <taxon>Agaricales</taxon>
        <taxon>Marasmiineae</taxon>
        <taxon>Physalacriaceae</taxon>
        <taxon>Armillaria</taxon>
    </lineage>
</organism>
<evidence type="ECO:0000313" key="4">
    <source>
        <dbReference type="Proteomes" id="UP001175226"/>
    </source>
</evidence>
<proteinExistence type="predicted"/>
<dbReference type="Pfam" id="PF13409">
    <property type="entry name" value="GST_N_2"/>
    <property type="match status" value="1"/>
</dbReference>